<name>A0A1B9GWM3_9TREE</name>
<organism evidence="3 4">
    <name type="scientific">Kwoniella heveanensis BCC8398</name>
    <dbReference type="NCBI Taxonomy" id="1296120"/>
    <lineage>
        <taxon>Eukaryota</taxon>
        <taxon>Fungi</taxon>
        <taxon>Dikarya</taxon>
        <taxon>Basidiomycota</taxon>
        <taxon>Agaricomycotina</taxon>
        <taxon>Tremellomycetes</taxon>
        <taxon>Tremellales</taxon>
        <taxon>Cryptococcaceae</taxon>
        <taxon>Kwoniella</taxon>
    </lineage>
</organism>
<proteinExistence type="predicted"/>
<evidence type="ECO:0000256" key="1">
    <source>
        <dbReference type="SAM" id="MobiDB-lite"/>
    </source>
</evidence>
<dbReference type="CDD" id="cd09917">
    <property type="entry name" value="F-box_SF"/>
    <property type="match status" value="1"/>
</dbReference>
<evidence type="ECO:0000313" key="4">
    <source>
        <dbReference type="Proteomes" id="UP000092666"/>
    </source>
</evidence>
<feature type="compositionally biased region" description="Gly residues" evidence="1">
    <location>
        <begin position="1"/>
        <end position="11"/>
    </location>
</feature>
<dbReference type="OrthoDB" id="1259151at2759"/>
<dbReference type="InterPro" id="IPR036322">
    <property type="entry name" value="WD40_repeat_dom_sf"/>
</dbReference>
<keyword evidence="4" id="KW-1185">Reference proteome</keyword>
<feature type="region of interest" description="Disordered" evidence="1">
    <location>
        <begin position="432"/>
        <end position="454"/>
    </location>
</feature>
<reference evidence="3 4" key="1">
    <citation type="submission" date="2013-07" db="EMBL/GenBank/DDBJ databases">
        <title>The Genome Sequence of Cryptococcus heveanensis BCC8398.</title>
        <authorList>
            <consortium name="The Broad Institute Genome Sequencing Platform"/>
            <person name="Cuomo C."/>
            <person name="Litvintseva A."/>
            <person name="Chen Y."/>
            <person name="Heitman J."/>
            <person name="Sun S."/>
            <person name="Springer D."/>
            <person name="Dromer F."/>
            <person name="Young S.K."/>
            <person name="Zeng Q."/>
            <person name="Gargeya S."/>
            <person name="Fitzgerald M."/>
            <person name="Abouelleil A."/>
            <person name="Alvarado L."/>
            <person name="Berlin A.M."/>
            <person name="Chapman S.B."/>
            <person name="Dewar J."/>
            <person name="Goldberg J."/>
            <person name="Griggs A."/>
            <person name="Gujja S."/>
            <person name="Hansen M."/>
            <person name="Howarth C."/>
            <person name="Imamovic A."/>
            <person name="Larimer J."/>
            <person name="McCowan C."/>
            <person name="Murphy C."/>
            <person name="Pearson M."/>
            <person name="Priest M."/>
            <person name="Roberts A."/>
            <person name="Saif S."/>
            <person name="Shea T."/>
            <person name="Sykes S."/>
            <person name="Wortman J."/>
            <person name="Nusbaum C."/>
            <person name="Birren B."/>
        </authorList>
    </citation>
    <scope>NUCLEOTIDE SEQUENCE [LARGE SCALE GENOMIC DNA]</scope>
    <source>
        <strain evidence="3 4">BCC8398</strain>
    </source>
</reference>
<gene>
    <name evidence="3" type="ORF">I316_02851</name>
</gene>
<feature type="compositionally biased region" description="Gly residues" evidence="1">
    <location>
        <begin position="434"/>
        <end position="448"/>
    </location>
</feature>
<dbReference type="SUPFAM" id="SSF50978">
    <property type="entry name" value="WD40 repeat-like"/>
    <property type="match status" value="1"/>
</dbReference>
<feature type="region of interest" description="Disordered" evidence="1">
    <location>
        <begin position="1"/>
        <end position="30"/>
    </location>
</feature>
<evidence type="ECO:0000313" key="3">
    <source>
        <dbReference type="EMBL" id="OCF35305.1"/>
    </source>
</evidence>
<protein>
    <recommendedName>
        <fullName evidence="2">F-box domain-containing protein</fullName>
    </recommendedName>
</protein>
<dbReference type="PROSITE" id="PS50181">
    <property type="entry name" value="FBOX"/>
    <property type="match status" value="1"/>
</dbReference>
<feature type="region of interest" description="Disordered" evidence="1">
    <location>
        <begin position="677"/>
        <end position="706"/>
    </location>
</feature>
<sequence length="743" mass="78886">MTVLAGAGGGQTTSSPSQLAPSDSDDTRFGTSLRTTFTTRTSLGSSPGASLDTLPDDVLRQIFGQLEVDELVRLRGVGKGLSDRVISLGIPTYLSNHRQNHITLYPAPTPSSSLSSSSHPHEWDPLDLVRFNHNINRSIARHSFHALQVGGTWSQAVIPTLNLTADHVYVGVGGKVLSYPLIPPPRHASSSQPSSSAPRNGYNRTTGDGDSFVSGRGSGGPRRNEGRCEHDCGNGFGHRYDYGYGRGLGSKVVDRAREFPIGKRDSGGRADVIGVVPLPLPSPTSQASDQSLIIGQFDGTIQRMTLPAEGPSIPRITAKYLPANGSSLEASAPARAPGYKENIHTLIGNEDGSRFMTTSVSGLVNVYTTRSPWAPPASMQISTNGDSTGTKNPRAWSTCLVTSNPALQPTAILGVQGSIDLHTLTSTGFSKIGSGSGSGSGSESGSGFGQTRRLIGPEEPLFSSPYDITLPPSSTYTHSNSHSSHSANLNTNTNTNILSTNHHPATILSAWYDSHLRIHDLRSASNLPVSSYMDPYTWADGSAFYSTCFLGGHYIAGGGARHGTVSVFDIRKNDRPIIKTSLAGADTAEGYYGDASANENEDEDDGGVNGSDHRADARAAAAVPLRRPGWSCFSPGGKGSPVYKLQGEGGRIWGVTERRLFVLTFDGSGFVPNGIVSSRLRSSDPGAGAGRDKDRGREAPSGWKGRGGKWGWTVRYDQDQYTRATGYEHVARGIELFDSLELA</sequence>
<dbReference type="EMBL" id="KI669499">
    <property type="protein sequence ID" value="OCF35305.1"/>
    <property type="molecule type" value="Genomic_DNA"/>
</dbReference>
<feature type="compositionally biased region" description="Low complexity" evidence="1">
    <location>
        <begin position="187"/>
        <end position="199"/>
    </location>
</feature>
<accession>A0A1B9GWM3</accession>
<dbReference type="AlphaFoldDB" id="A0A1B9GWM3"/>
<feature type="domain" description="F-box" evidence="2">
    <location>
        <begin position="48"/>
        <end position="86"/>
    </location>
</feature>
<reference evidence="4" key="2">
    <citation type="submission" date="2013-12" db="EMBL/GenBank/DDBJ databases">
        <title>Evolution of pathogenesis and genome organization in the Tremellales.</title>
        <authorList>
            <person name="Cuomo C."/>
            <person name="Litvintseva A."/>
            <person name="Heitman J."/>
            <person name="Chen Y."/>
            <person name="Sun S."/>
            <person name="Springer D."/>
            <person name="Dromer F."/>
            <person name="Young S."/>
            <person name="Zeng Q."/>
            <person name="Chapman S."/>
            <person name="Gujja S."/>
            <person name="Saif S."/>
            <person name="Birren B."/>
        </authorList>
    </citation>
    <scope>NUCLEOTIDE SEQUENCE [LARGE SCALE GENOMIC DNA]</scope>
    <source>
        <strain evidence="4">BCC8398</strain>
    </source>
</reference>
<feature type="compositionally biased region" description="Polar residues" evidence="1">
    <location>
        <begin position="12"/>
        <end position="21"/>
    </location>
</feature>
<feature type="region of interest" description="Disordered" evidence="1">
    <location>
        <begin position="183"/>
        <end position="230"/>
    </location>
</feature>
<dbReference type="InterPro" id="IPR001810">
    <property type="entry name" value="F-box_dom"/>
</dbReference>
<dbReference type="Proteomes" id="UP000092666">
    <property type="component" value="Unassembled WGS sequence"/>
</dbReference>
<feature type="region of interest" description="Disordered" evidence="1">
    <location>
        <begin position="590"/>
        <end position="614"/>
    </location>
</feature>
<evidence type="ECO:0000259" key="2">
    <source>
        <dbReference type="PROSITE" id="PS50181"/>
    </source>
</evidence>